<organism evidence="1 2">
    <name type="scientific">Ditylenchus dipsaci</name>
    <dbReference type="NCBI Taxonomy" id="166011"/>
    <lineage>
        <taxon>Eukaryota</taxon>
        <taxon>Metazoa</taxon>
        <taxon>Ecdysozoa</taxon>
        <taxon>Nematoda</taxon>
        <taxon>Chromadorea</taxon>
        <taxon>Rhabditida</taxon>
        <taxon>Tylenchina</taxon>
        <taxon>Tylenchomorpha</taxon>
        <taxon>Sphaerularioidea</taxon>
        <taxon>Anguinidae</taxon>
        <taxon>Anguininae</taxon>
        <taxon>Ditylenchus</taxon>
    </lineage>
</organism>
<dbReference type="Proteomes" id="UP000887574">
    <property type="component" value="Unplaced"/>
</dbReference>
<evidence type="ECO:0000313" key="1">
    <source>
        <dbReference type="Proteomes" id="UP000887574"/>
    </source>
</evidence>
<dbReference type="WBParaSite" id="jg20598">
    <property type="protein sequence ID" value="jg20598"/>
    <property type="gene ID" value="jg20598"/>
</dbReference>
<proteinExistence type="predicted"/>
<reference evidence="2" key="1">
    <citation type="submission" date="2022-11" db="UniProtKB">
        <authorList>
            <consortium name="WormBaseParasite"/>
        </authorList>
    </citation>
    <scope>IDENTIFICATION</scope>
</reference>
<dbReference type="AlphaFoldDB" id="A0A915DKP8"/>
<protein>
    <submittedName>
        <fullName evidence="2">Recombination activating protein 2</fullName>
    </submittedName>
</protein>
<keyword evidence="1" id="KW-1185">Reference proteome</keyword>
<name>A0A915DKP8_9BILA</name>
<sequence length="74" mass="8163">MMLNTLSLHSIEDDFLRDGYMLDNFSPDLCVDPGQRCVAFLVYGHHLGIVPFTSSSKTSTFTVTLCLSEVSMSA</sequence>
<accession>A0A915DKP8</accession>
<dbReference type="Gene3D" id="2.130.10.10">
    <property type="entry name" value="YVTN repeat-like/Quinoprotein amine dehydrogenase"/>
    <property type="match status" value="1"/>
</dbReference>
<evidence type="ECO:0000313" key="2">
    <source>
        <dbReference type="WBParaSite" id="jg20598"/>
    </source>
</evidence>
<dbReference type="InterPro" id="IPR015943">
    <property type="entry name" value="WD40/YVTN_repeat-like_dom_sf"/>
</dbReference>